<protein>
    <submittedName>
        <fullName evidence="2">Amidohydrolase</fullName>
    </submittedName>
</protein>
<accession>A0A1T5ATV2</accession>
<dbReference type="PANTHER" id="PTHR43383:SF2">
    <property type="entry name" value="AMIDOHYDROLASE 2 FAMILY PROTEIN"/>
    <property type="match status" value="1"/>
</dbReference>
<dbReference type="EMBL" id="FUYM01000002">
    <property type="protein sequence ID" value="SKB38452.1"/>
    <property type="molecule type" value="Genomic_DNA"/>
</dbReference>
<evidence type="ECO:0000313" key="2">
    <source>
        <dbReference type="EMBL" id="SKB38452.1"/>
    </source>
</evidence>
<dbReference type="Gene3D" id="3.20.20.140">
    <property type="entry name" value="Metal-dependent hydrolases"/>
    <property type="match status" value="1"/>
</dbReference>
<dbReference type="Proteomes" id="UP000189818">
    <property type="component" value="Unassembled WGS sequence"/>
</dbReference>
<organism evidence="2 3">
    <name type="scientific">Rhizorhabdus histidinilytica</name>
    <dbReference type="NCBI Taxonomy" id="439228"/>
    <lineage>
        <taxon>Bacteria</taxon>
        <taxon>Pseudomonadati</taxon>
        <taxon>Pseudomonadota</taxon>
        <taxon>Alphaproteobacteria</taxon>
        <taxon>Sphingomonadales</taxon>
        <taxon>Sphingomonadaceae</taxon>
        <taxon>Rhizorhabdus</taxon>
    </lineage>
</organism>
<feature type="domain" description="Amidohydrolase-related" evidence="1">
    <location>
        <begin position="282"/>
        <end position="447"/>
    </location>
</feature>
<reference evidence="3" key="1">
    <citation type="submission" date="2017-02" db="EMBL/GenBank/DDBJ databases">
        <authorList>
            <person name="Varghese N."/>
            <person name="Submissions S."/>
        </authorList>
    </citation>
    <scope>NUCLEOTIDE SEQUENCE [LARGE SCALE GENOMIC DNA]</scope>
    <source>
        <strain evidence="3">UM2</strain>
    </source>
</reference>
<gene>
    <name evidence="2" type="ORF">SAMN06295920_102226</name>
</gene>
<name>A0A1T5ATV2_9SPHN</name>
<dbReference type="PANTHER" id="PTHR43383">
    <property type="entry name" value="NODULIN 6"/>
    <property type="match status" value="1"/>
</dbReference>
<dbReference type="AlphaFoldDB" id="A0A1T5ATV2"/>
<dbReference type="InterPro" id="IPR006680">
    <property type="entry name" value="Amidohydro-rel"/>
</dbReference>
<dbReference type="GO" id="GO:0016787">
    <property type="term" value="F:hydrolase activity"/>
    <property type="evidence" value="ECO:0007669"/>
    <property type="project" value="UniProtKB-KW"/>
</dbReference>
<keyword evidence="3" id="KW-1185">Reference proteome</keyword>
<sequence>MKRRHALKMIGFGSAAAMLTQADDGRARPSRFDSTPARRPEIMVGSTDLREIEAIDSHTHERAFLTATKSNAVYARGFADGGLPPGPFPEKDALRDRLIPEYAAHWERMPPQVGLRNYIARTYGAEPTRENLDAIIARHPDATAYYREKMDYERIAAVVLQSESTDPVRPKALFPDDRFVWTFSIGPLIQPGWARDRGITEIDQFKKALLDIVATCAKNGCRGIKLPIAYYRPISFRKVSRADADRALKIALDAKPSAFIEGRAPTYDDDTITAALWTYEDYLLNALFVRAGELNLNIIIHVCVALNTLLRADWNDPRGLYHTFTDADVQAAGTRFVLIHSGYPYHHHVASFISQFPNVYTDLSYISHHPGTLEDVLRTFLGLAPSEKIMHGSDFSSPEALAYSVDNERRVLAKVLADYRSHYGWTDKDCERMARNVLSGTARKVFDIAI</sequence>
<dbReference type="RefSeq" id="WP_079646988.1">
    <property type="nucleotide sequence ID" value="NZ_FUYM01000002.1"/>
</dbReference>
<evidence type="ECO:0000259" key="1">
    <source>
        <dbReference type="Pfam" id="PF04909"/>
    </source>
</evidence>
<dbReference type="STRING" id="439228.SAMN06295920_102226"/>
<dbReference type="Pfam" id="PF04909">
    <property type="entry name" value="Amidohydro_2"/>
    <property type="match status" value="1"/>
</dbReference>
<evidence type="ECO:0000313" key="3">
    <source>
        <dbReference type="Proteomes" id="UP000189818"/>
    </source>
</evidence>
<keyword evidence="2" id="KW-0378">Hydrolase</keyword>
<proteinExistence type="predicted"/>
<dbReference type="SUPFAM" id="SSF51556">
    <property type="entry name" value="Metallo-dependent hydrolases"/>
    <property type="match status" value="1"/>
</dbReference>
<dbReference type="InterPro" id="IPR032466">
    <property type="entry name" value="Metal_Hydrolase"/>
</dbReference>
<dbReference type="OrthoDB" id="8244441at2"/>